<gene>
    <name evidence="1" type="ORF">I551_5842</name>
</gene>
<reference evidence="1 2" key="1">
    <citation type="submission" date="2014-01" db="EMBL/GenBank/DDBJ databases">
        <authorList>
            <person name="Dobos K."/>
            <person name="Lenaerts A."/>
            <person name="Ordway D."/>
            <person name="DeGroote M.A."/>
            <person name="Parker T."/>
            <person name="Sizemore C."/>
            <person name="Tallon L.J."/>
            <person name="Sadzewicz L.K."/>
            <person name="Sengamalay N."/>
            <person name="Fraser C.M."/>
            <person name="Hine E."/>
            <person name="Shefchek K.A."/>
            <person name="Das S.P."/>
            <person name="Tettelin H."/>
        </authorList>
    </citation>
    <scope>NUCLEOTIDE SEQUENCE [LARGE SCALE GENOMIC DNA]</scope>
    <source>
        <strain evidence="1 2">Harvey</strain>
    </source>
</reference>
<dbReference type="InterPro" id="IPR029058">
    <property type="entry name" value="AB_hydrolase_fold"/>
</dbReference>
<dbReference type="EMBL" id="JAOL01000156">
    <property type="protein sequence ID" value="EUA87712.1"/>
    <property type="molecule type" value="Genomic_DNA"/>
</dbReference>
<protein>
    <submittedName>
        <fullName evidence="1">Alpha/beta hydrolase domain protein</fullName>
    </submittedName>
</protein>
<organism evidence="1 2">
    <name type="scientific">Mycobacterium ulcerans str. Harvey</name>
    <dbReference type="NCBI Taxonomy" id="1299332"/>
    <lineage>
        <taxon>Bacteria</taxon>
        <taxon>Bacillati</taxon>
        <taxon>Actinomycetota</taxon>
        <taxon>Actinomycetes</taxon>
        <taxon>Mycobacteriales</taxon>
        <taxon>Mycobacteriaceae</taxon>
        <taxon>Mycobacterium</taxon>
        <taxon>Mycobacterium ulcerans group</taxon>
    </lineage>
</organism>
<keyword evidence="1" id="KW-0378">Hydrolase</keyword>
<evidence type="ECO:0000313" key="2">
    <source>
        <dbReference type="Proteomes" id="UP000020681"/>
    </source>
</evidence>
<comment type="caution">
    <text evidence="1">The sequence shown here is derived from an EMBL/GenBank/DDBJ whole genome shotgun (WGS) entry which is preliminary data.</text>
</comment>
<name>A0ABN0QSR4_MYCUL</name>
<evidence type="ECO:0000313" key="1">
    <source>
        <dbReference type="EMBL" id="EUA87712.1"/>
    </source>
</evidence>
<keyword evidence="2" id="KW-1185">Reference proteome</keyword>
<sequence length="112" mass="12297">MTAAGALQGWRSTVDPGGSFDNRIAASNLLGIGVTSTKRAARQISAPLLVCVSRRETLMDPRHAEVVAARAPRGIARHYDGDHFEIYHRPLVDSLLADQTAFLREYLHVEDT</sequence>
<proteinExistence type="predicted"/>
<dbReference type="SUPFAM" id="SSF53474">
    <property type="entry name" value="alpha/beta-Hydrolases"/>
    <property type="match status" value="1"/>
</dbReference>
<dbReference type="Proteomes" id="UP000020681">
    <property type="component" value="Unassembled WGS sequence"/>
</dbReference>
<dbReference type="GO" id="GO:0016787">
    <property type="term" value="F:hydrolase activity"/>
    <property type="evidence" value="ECO:0007669"/>
    <property type="project" value="UniProtKB-KW"/>
</dbReference>
<accession>A0ABN0QSR4</accession>